<keyword evidence="5 7" id="KW-1133">Transmembrane helix</keyword>
<dbReference type="PANTHER" id="PTHR30576:SF0">
    <property type="entry name" value="UNDECAPRENYL-PHOSPHATE N-ACETYLGALACTOSAMINYL 1-PHOSPHATE TRANSFERASE-RELATED"/>
    <property type="match status" value="1"/>
</dbReference>
<keyword evidence="4 7" id="KW-0812">Transmembrane</keyword>
<gene>
    <name evidence="9" type="ORF">QC825_12090</name>
</gene>
<evidence type="ECO:0000256" key="2">
    <source>
        <dbReference type="ARBA" id="ARBA00006464"/>
    </source>
</evidence>
<dbReference type="NCBIfam" id="TIGR03025">
    <property type="entry name" value="EPS_sugtrans"/>
    <property type="match status" value="1"/>
</dbReference>
<dbReference type="InterPro" id="IPR003362">
    <property type="entry name" value="Bact_transf"/>
</dbReference>
<evidence type="ECO:0000256" key="3">
    <source>
        <dbReference type="ARBA" id="ARBA00022679"/>
    </source>
</evidence>
<dbReference type="InterPro" id="IPR017475">
    <property type="entry name" value="EPS_sugar_tfrase"/>
</dbReference>
<evidence type="ECO:0000256" key="4">
    <source>
        <dbReference type="ARBA" id="ARBA00022692"/>
    </source>
</evidence>
<name>A0ABU1GXP9_9GAMM</name>
<dbReference type="RefSeq" id="WP_251590311.1">
    <property type="nucleotide sequence ID" value="NZ_JAMLJI010000001.1"/>
</dbReference>
<evidence type="ECO:0000256" key="5">
    <source>
        <dbReference type="ARBA" id="ARBA00022989"/>
    </source>
</evidence>
<evidence type="ECO:0000313" key="10">
    <source>
        <dbReference type="Proteomes" id="UP001269375"/>
    </source>
</evidence>
<evidence type="ECO:0000313" key="9">
    <source>
        <dbReference type="EMBL" id="MDR5896816.1"/>
    </source>
</evidence>
<feature type="transmembrane region" description="Helical" evidence="7">
    <location>
        <begin position="114"/>
        <end position="132"/>
    </location>
</feature>
<evidence type="ECO:0000259" key="8">
    <source>
        <dbReference type="Pfam" id="PF02397"/>
    </source>
</evidence>
<comment type="similarity">
    <text evidence="2">Belongs to the bacterial sugar transferase family.</text>
</comment>
<dbReference type="EMBL" id="JARWAO010000006">
    <property type="protein sequence ID" value="MDR5896816.1"/>
    <property type="molecule type" value="Genomic_DNA"/>
</dbReference>
<feature type="domain" description="Bacterial sugar transferase" evidence="8">
    <location>
        <begin position="239"/>
        <end position="420"/>
    </location>
</feature>
<dbReference type="PANTHER" id="PTHR30576">
    <property type="entry name" value="COLANIC BIOSYNTHESIS UDP-GLUCOSE LIPID CARRIER TRANSFERASE"/>
    <property type="match status" value="1"/>
</dbReference>
<organism evidence="9 10">
    <name type="scientific">Larsenimonas suaedae</name>
    <dbReference type="NCBI Taxonomy" id="1851019"/>
    <lineage>
        <taxon>Bacteria</taxon>
        <taxon>Pseudomonadati</taxon>
        <taxon>Pseudomonadota</taxon>
        <taxon>Gammaproteobacteria</taxon>
        <taxon>Oceanospirillales</taxon>
        <taxon>Halomonadaceae</taxon>
        <taxon>Larsenimonas</taxon>
    </lineage>
</organism>
<feature type="transmembrane region" description="Helical" evidence="7">
    <location>
        <begin position="21"/>
        <end position="43"/>
    </location>
</feature>
<evidence type="ECO:0000256" key="7">
    <source>
        <dbReference type="SAM" id="Phobius"/>
    </source>
</evidence>
<keyword evidence="10" id="KW-1185">Reference proteome</keyword>
<feature type="transmembrane region" description="Helical" evidence="7">
    <location>
        <begin position="85"/>
        <end position="108"/>
    </location>
</feature>
<sequence>MESFKDSLDKNRRHSLWYEKLIFSRNIHLFLGIAFCVILPFLVVPGESEFGRVSLLSTFILNGLALLATVSVVRQIASYPGAISYFYIVPVALAAFGIAYLIAYLLGIKIFENAMAVSCLFSIIYSFVGSYIGKKYQTAKLAVVPFGRIGEFCTSKDIDWRFLEQADLEDMRVDGIVADLRAEIPDEWQKFLAECAINRIPVYNARQIHESVTGRVHLDHMYENKFGSLLPREDYEFFKRLIDVVAVLLVLPPVLPVMLVTAILIKRDDPGPAFFNQTRMGFKCKPFKVYKFRSMYVNHPGEGFTSEGEDPRITKIGKVIRKYRIDELPQLFNVLKGDMSLIGPRPESLSLAEWYEKDVPFFHYRHIVRPGISGWAQVEQGYAAEIEGMTKKLEYDFYYIKHFSFWLDVLIVVRTIKTMLTGFGAR</sequence>
<proteinExistence type="inferred from homology"/>
<comment type="caution">
    <text evidence="9">The sequence shown here is derived from an EMBL/GenBank/DDBJ whole genome shotgun (WGS) entry which is preliminary data.</text>
</comment>
<dbReference type="Proteomes" id="UP001269375">
    <property type="component" value="Unassembled WGS sequence"/>
</dbReference>
<keyword evidence="6 7" id="KW-0472">Membrane</keyword>
<dbReference type="Pfam" id="PF02397">
    <property type="entry name" value="Bac_transf"/>
    <property type="match status" value="1"/>
</dbReference>
<evidence type="ECO:0000256" key="6">
    <source>
        <dbReference type="ARBA" id="ARBA00023136"/>
    </source>
</evidence>
<keyword evidence="3" id="KW-0808">Transferase</keyword>
<comment type="subcellular location">
    <subcellularLocation>
        <location evidence="1">Membrane</location>
        <topology evidence="1">Multi-pass membrane protein</topology>
    </subcellularLocation>
</comment>
<evidence type="ECO:0000256" key="1">
    <source>
        <dbReference type="ARBA" id="ARBA00004141"/>
    </source>
</evidence>
<reference evidence="9 10" key="1">
    <citation type="submission" date="2023-04" db="EMBL/GenBank/DDBJ databases">
        <title>A long-awaited taxogenomic arrangement of the family Halomonadaceae.</title>
        <authorList>
            <person name="De La Haba R."/>
            <person name="Chuvochina M."/>
            <person name="Wittouck S."/>
            <person name="Arahal D.R."/>
            <person name="Sanchez-Porro C."/>
            <person name="Hugenholtz P."/>
            <person name="Ventosa A."/>
        </authorList>
    </citation>
    <scope>NUCLEOTIDE SEQUENCE [LARGE SCALE GENOMIC DNA]</scope>
    <source>
        <strain evidence="9 10">DSM 22428</strain>
    </source>
</reference>
<protein>
    <submittedName>
        <fullName evidence="9">Exopolysaccharide biosynthesis polyprenyl glycosylphosphotransferase</fullName>
    </submittedName>
</protein>
<feature type="transmembrane region" description="Helical" evidence="7">
    <location>
        <begin position="55"/>
        <end position="73"/>
    </location>
</feature>
<feature type="transmembrane region" description="Helical" evidence="7">
    <location>
        <begin position="241"/>
        <end position="265"/>
    </location>
</feature>
<accession>A0ABU1GXP9</accession>